<keyword evidence="6 9" id="KW-0067">ATP-binding</keyword>
<keyword evidence="13" id="KW-1185">Reference proteome</keyword>
<dbReference type="UniPathway" id="UPA00148">
    <property type="reaction ID" value="UER00231"/>
</dbReference>
<comment type="pathway">
    <text evidence="9">Cofactor biosynthesis; adenosylcobalamin biosynthesis; cob(II)yrinate a,c-diamide from sirohydrochlorin (anaerobic route): step 10/10.</text>
</comment>
<dbReference type="GO" id="GO:0042242">
    <property type="term" value="F:cobyrinic acid a,c-diamide synthase activity"/>
    <property type="evidence" value="ECO:0007669"/>
    <property type="project" value="UniProtKB-UniRule"/>
</dbReference>
<dbReference type="NCBIfam" id="NF002204">
    <property type="entry name" value="PRK01077.1"/>
    <property type="match status" value="1"/>
</dbReference>
<evidence type="ECO:0000256" key="8">
    <source>
        <dbReference type="ARBA" id="ARBA00022962"/>
    </source>
</evidence>
<keyword evidence="5 9" id="KW-0547">Nucleotide-binding</keyword>
<dbReference type="InterPro" id="IPR004484">
    <property type="entry name" value="CbiA/CobB_synth"/>
</dbReference>
<comment type="similarity">
    <text evidence="2">Belongs to the CobB/CobQ family. CobQ subfamily.</text>
</comment>
<dbReference type="NCBIfam" id="TIGR00379">
    <property type="entry name" value="cobB"/>
    <property type="match status" value="1"/>
</dbReference>
<dbReference type="GO" id="GO:0005524">
    <property type="term" value="F:ATP binding"/>
    <property type="evidence" value="ECO:0007669"/>
    <property type="project" value="UniProtKB-UniRule"/>
</dbReference>
<dbReference type="Pfam" id="PF07685">
    <property type="entry name" value="GATase_3"/>
    <property type="match status" value="1"/>
</dbReference>
<dbReference type="InterPro" id="IPR002586">
    <property type="entry name" value="CobQ/CobB/MinD/ParA_Nub-bd_dom"/>
</dbReference>
<dbReference type="PANTHER" id="PTHR43873:SF1">
    <property type="entry name" value="COBYRINATE A,C-DIAMIDE SYNTHASE"/>
    <property type="match status" value="1"/>
</dbReference>
<comment type="catalytic activity">
    <reaction evidence="9">
        <text>cob(II)yrinate + 2 L-glutamine + 2 ATP + 2 H2O = cob(II)yrinate a,c diamide + 2 L-glutamate + 2 ADP + 2 phosphate + 2 H(+)</text>
        <dbReference type="Rhea" id="RHEA:26289"/>
        <dbReference type="ChEBI" id="CHEBI:15377"/>
        <dbReference type="ChEBI" id="CHEBI:15378"/>
        <dbReference type="ChEBI" id="CHEBI:29985"/>
        <dbReference type="ChEBI" id="CHEBI:30616"/>
        <dbReference type="ChEBI" id="CHEBI:43474"/>
        <dbReference type="ChEBI" id="CHEBI:58359"/>
        <dbReference type="ChEBI" id="CHEBI:58537"/>
        <dbReference type="ChEBI" id="CHEBI:58894"/>
        <dbReference type="ChEBI" id="CHEBI:456216"/>
        <dbReference type="EC" id="6.3.5.11"/>
    </reaction>
</comment>
<dbReference type="Gene3D" id="3.40.50.880">
    <property type="match status" value="1"/>
</dbReference>
<feature type="active site" description="Nucleophile" evidence="9">
    <location>
        <position position="323"/>
    </location>
</feature>
<dbReference type="PROSITE" id="PS51274">
    <property type="entry name" value="GATASE_COBBQ"/>
    <property type="match status" value="1"/>
</dbReference>
<evidence type="ECO:0000313" key="12">
    <source>
        <dbReference type="EMBL" id="QEO18709.1"/>
    </source>
</evidence>
<organism evidence="12 13">
    <name type="scientific">Acetobacter vaccinii</name>
    <dbReference type="NCBI Taxonomy" id="2592655"/>
    <lineage>
        <taxon>Bacteria</taxon>
        <taxon>Pseudomonadati</taxon>
        <taxon>Pseudomonadota</taxon>
        <taxon>Alphaproteobacteria</taxon>
        <taxon>Acetobacterales</taxon>
        <taxon>Acetobacteraceae</taxon>
        <taxon>Acetobacter</taxon>
    </lineage>
</organism>
<dbReference type="PANTHER" id="PTHR43873">
    <property type="entry name" value="COBYRINATE A,C-DIAMIDE SYNTHASE"/>
    <property type="match status" value="1"/>
</dbReference>
<evidence type="ECO:0000256" key="1">
    <source>
        <dbReference type="ARBA" id="ARBA00001946"/>
    </source>
</evidence>
<dbReference type="GO" id="GO:0009236">
    <property type="term" value="P:cobalamin biosynthetic process"/>
    <property type="evidence" value="ECO:0007669"/>
    <property type="project" value="UniProtKB-UniRule"/>
</dbReference>
<comment type="miscellaneous">
    <text evidence="9">The a and c carboxylates of cobyrinate are activated for nucleophilic attack via formation of a phosphorylated intermediate by ATP. CbiA catalyzes first the amidation of the c-carboxylate, and then that of the a-carboxylate.</text>
</comment>
<dbReference type="InterPro" id="IPR027417">
    <property type="entry name" value="P-loop_NTPase"/>
</dbReference>
<evidence type="ECO:0000256" key="9">
    <source>
        <dbReference type="HAMAP-Rule" id="MF_00027"/>
    </source>
</evidence>
<proteinExistence type="inferred from homology"/>
<evidence type="ECO:0000313" key="13">
    <source>
        <dbReference type="Proteomes" id="UP000324536"/>
    </source>
</evidence>
<evidence type="ECO:0000259" key="10">
    <source>
        <dbReference type="Pfam" id="PF01656"/>
    </source>
</evidence>
<sequence length="437" mass="46264">MIAAPRSGGGKTTVTLGLLAAFKAMRVRVRGAKTGPDYIDPAFHEAATGRSSFNLDSWAMPQPLLNSLLDHSAHETDFVIIESAMGLFDGLMAPDKARGAPADIAEQFGIPVVLVLDVSGQGQSAGAVAHGFATFRPGLKVAGVILNQVASARHLAMAESAVTSAGLKVLGAFMRDPTLVLPERHLGLVQAREHHDLAALLGHLATRTQAALNLDDLYATAAPLPPHTQQQHFALPPPGQRIAVADDAAFSFFYGHLGQGWRDAGAELVPFSPLADEGPDQSCDACWLPGGYPELYAGTLSAASTFQDQLSQFAHHSPVHGECGGFMVLGRALEDSQGKIHAMAGLLNHVTSFAKRKMTLGYRETIVRSPCILGEVGTRLRGHEFHYAQVIEPGQDAPLVDLFDGAGNSLGPAGGQRGRVSGSYFHVMAQQEHSNDI</sequence>
<accession>A0A5C1YTN6</accession>
<gene>
    <name evidence="9" type="primary">cbiA</name>
    <name evidence="12" type="ORF">FLP30_11470</name>
</gene>
<dbReference type="Pfam" id="PF01656">
    <property type="entry name" value="CbiA"/>
    <property type="match status" value="1"/>
</dbReference>
<keyword evidence="7 9" id="KW-0460">Magnesium</keyword>
<feature type="site" description="Increases nucleophilicity of active site Cys" evidence="9">
    <location>
        <position position="426"/>
    </location>
</feature>
<dbReference type="CDD" id="cd05388">
    <property type="entry name" value="CobB_N"/>
    <property type="match status" value="1"/>
</dbReference>
<comment type="function">
    <text evidence="9">Catalyzes the ATP-dependent amidation of the two carboxylate groups at positions a and c of cobyrinate, using either L-glutamine or ammonia as the nitrogen source.</text>
</comment>
<dbReference type="KEGG" id="acek:FLP30_11470"/>
<reference evidence="12 13" key="1">
    <citation type="submission" date="2019-09" db="EMBL/GenBank/DDBJ databases">
        <title>Genome sequencing of strain KACC 21233.</title>
        <authorList>
            <person name="Heo J."/>
            <person name="Kim S.-J."/>
            <person name="Kim J.-S."/>
            <person name="Hong S.-B."/>
            <person name="Kwon S.-W."/>
        </authorList>
    </citation>
    <scope>NUCLEOTIDE SEQUENCE [LARGE SCALE GENOMIC DNA]</scope>
    <source>
        <strain evidence="12 13">KACC 21233</strain>
    </source>
</reference>
<feature type="domain" description="CobB/CobQ-like glutamine amidotransferase" evidence="11">
    <location>
        <begin position="241"/>
        <end position="431"/>
    </location>
</feature>
<dbReference type="Proteomes" id="UP000324536">
    <property type="component" value="Chromosome"/>
</dbReference>
<dbReference type="OrthoDB" id="9764035at2"/>
<comment type="domain">
    <text evidence="9">Comprises of two domains. The C-terminal domain contains the binding site for glutamine and catalyzes the hydrolysis of this substrate to glutamate and ammonia. The N-terminal domain is anticipated to bind ATP and cobyrinate and catalyzes the ultimate synthesis of the diamide product. The ammonia produced via the glutaminase domain is probably translocated to the adjacent domain via a molecular tunnel, where it reacts with an activated intermediate.</text>
</comment>
<keyword evidence="3 9" id="KW-0169">Cobalamin biosynthesis</keyword>
<evidence type="ECO:0000256" key="5">
    <source>
        <dbReference type="ARBA" id="ARBA00022741"/>
    </source>
</evidence>
<evidence type="ECO:0000259" key="11">
    <source>
        <dbReference type="Pfam" id="PF07685"/>
    </source>
</evidence>
<evidence type="ECO:0000256" key="3">
    <source>
        <dbReference type="ARBA" id="ARBA00022573"/>
    </source>
</evidence>
<dbReference type="EMBL" id="CP043506">
    <property type="protein sequence ID" value="QEO18709.1"/>
    <property type="molecule type" value="Genomic_DNA"/>
</dbReference>
<name>A0A5C1YTN6_9PROT</name>
<comment type="similarity">
    <text evidence="9">Belongs to the CobB/CbiA family.</text>
</comment>
<keyword evidence="8 9" id="KW-0315">Glutamine amidotransferase</keyword>
<dbReference type="InterPro" id="IPR029062">
    <property type="entry name" value="Class_I_gatase-like"/>
</dbReference>
<comment type="cofactor">
    <cofactor evidence="1 9">
        <name>Mg(2+)</name>
        <dbReference type="ChEBI" id="CHEBI:18420"/>
    </cofactor>
</comment>
<feature type="domain" description="CobQ/CobB/MinD/ParA nucleotide binding" evidence="10">
    <location>
        <begin position="1"/>
        <end position="184"/>
    </location>
</feature>
<dbReference type="SUPFAM" id="SSF52317">
    <property type="entry name" value="Class I glutamine amidotransferase-like"/>
    <property type="match status" value="1"/>
</dbReference>
<dbReference type="Gene3D" id="3.40.50.300">
    <property type="entry name" value="P-loop containing nucleotide triphosphate hydrolases"/>
    <property type="match status" value="1"/>
</dbReference>
<evidence type="ECO:0000256" key="7">
    <source>
        <dbReference type="ARBA" id="ARBA00022842"/>
    </source>
</evidence>
<evidence type="ECO:0000256" key="6">
    <source>
        <dbReference type="ARBA" id="ARBA00022840"/>
    </source>
</evidence>
<dbReference type="SUPFAM" id="SSF52540">
    <property type="entry name" value="P-loop containing nucleoside triphosphate hydrolases"/>
    <property type="match status" value="1"/>
</dbReference>
<protein>
    <recommendedName>
        <fullName evidence="9">Cobyrinate a,c-diamide synthase</fullName>
        <ecNumber evidence="9">6.3.5.11</ecNumber>
    </recommendedName>
    <alternativeName>
        <fullName evidence="9">Cobyrinic acid a,c-diamide synthetase</fullName>
    </alternativeName>
</protein>
<evidence type="ECO:0000256" key="4">
    <source>
        <dbReference type="ARBA" id="ARBA00022598"/>
    </source>
</evidence>
<dbReference type="EC" id="6.3.5.11" evidence="9"/>
<keyword evidence="4 9" id="KW-0436">Ligase</keyword>
<dbReference type="AlphaFoldDB" id="A0A5C1YTN6"/>
<dbReference type="HAMAP" id="MF_00027">
    <property type="entry name" value="CobB_CbiA"/>
    <property type="match status" value="1"/>
</dbReference>
<dbReference type="InterPro" id="IPR011698">
    <property type="entry name" value="GATase_3"/>
</dbReference>
<evidence type="ECO:0000256" key="2">
    <source>
        <dbReference type="ARBA" id="ARBA00006205"/>
    </source>
</evidence>